<keyword evidence="2" id="KW-1185">Reference proteome</keyword>
<proteinExistence type="predicted"/>
<dbReference type="OrthoDB" id="543156at2759"/>
<name>A0A1D1UWX8_RAMVA</name>
<accession>A0A1D1UWX8</accession>
<organism evidence="1 2">
    <name type="scientific">Ramazzottius varieornatus</name>
    <name type="common">Water bear</name>
    <name type="synonym">Tardigrade</name>
    <dbReference type="NCBI Taxonomy" id="947166"/>
    <lineage>
        <taxon>Eukaryota</taxon>
        <taxon>Metazoa</taxon>
        <taxon>Ecdysozoa</taxon>
        <taxon>Tardigrada</taxon>
        <taxon>Eutardigrada</taxon>
        <taxon>Parachela</taxon>
        <taxon>Hypsibioidea</taxon>
        <taxon>Ramazzottiidae</taxon>
        <taxon>Ramazzottius</taxon>
    </lineage>
</organism>
<comment type="caution">
    <text evidence="1">The sequence shown here is derived from an EMBL/GenBank/DDBJ whole genome shotgun (WGS) entry which is preliminary data.</text>
</comment>
<reference evidence="1 2" key="1">
    <citation type="journal article" date="2016" name="Nat. Commun.">
        <title>Extremotolerant tardigrade genome and improved radiotolerance of human cultured cells by tardigrade-unique protein.</title>
        <authorList>
            <person name="Hashimoto T."/>
            <person name="Horikawa D.D."/>
            <person name="Saito Y."/>
            <person name="Kuwahara H."/>
            <person name="Kozuka-Hata H."/>
            <person name="Shin-I T."/>
            <person name="Minakuchi Y."/>
            <person name="Ohishi K."/>
            <person name="Motoyama A."/>
            <person name="Aizu T."/>
            <person name="Enomoto A."/>
            <person name="Kondo K."/>
            <person name="Tanaka S."/>
            <person name="Hara Y."/>
            <person name="Koshikawa S."/>
            <person name="Sagara H."/>
            <person name="Miura T."/>
            <person name="Yokobori S."/>
            <person name="Miyagawa K."/>
            <person name="Suzuki Y."/>
            <person name="Kubo T."/>
            <person name="Oyama M."/>
            <person name="Kohara Y."/>
            <person name="Fujiyama A."/>
            <person name="Arakawa K."/>
            <person name="Katayama T."/>
            <person name="Toyoda A."/>
            <person name="Kunieda T."/>
        </authorList>
    </citation>
    <scope>NUCLEOTIDE SEQUENCE [LARGE SCALE GENOMIC DNA]</scope>
    <source>
        <strain evidence="1 2">YOKOZUNA-1</strain>
    </source>
</reference>
<dbReference type="EMBL" id="BDGG01000002">
    <property type="protein sequence ID" value="GAU92945.1"/>
    <property type="molecule type" value="Genomic_DNA"/>
</dbReference>
<dbReference type="Proteomes" id="UP000186922">
    <property type="component" value="Unassembled WGS sequence"/>
</dbReference>
<dbReference type="AlphaFoldDB" id="A0A1D1UWX8"/>
<sequence>MACHNLTRLWLGDYFMTYPEIYMEDDVKQHLALPEDFEEGPGFPIPLHKDTDAKPDGFALLEGKYLSARWPGDVHRFAADFVNLLASATANKV</sequence>
<evidence type="ECO:0000313" key="2">
    <source>
        <dbReference type="Proteomes" id="UP000186922"/>
    </source>
</evidence>
<protein>
    <submittedName>
        <fullName evidence="1">Uncharacterized protein</fullName>
    </submittedName>
</protein>
<gene>
    <name evidence="1" type="primary">RvY_04955-1</name>
    <name evidence="1" type="synonym">RvY_04955.1</name>
    <name evidence="1" type="ORF">RvY_04955</name>
</gene>
<evidence type="ECO:0000313" key="1">
    <source>
        <dbReference type="EMBL" id="GAU92945.1"/>
    </source>
</evidence>